<name>A0A6A1VR40_9ROSI</name>
<dbReference type="EMBL" id="RXIC02000022">
    <property type="protein sequence ID" value="KAB1215253.1"/>
    <property type="molecule type" value="Genomic_DNA"/>
</dbReference>
<keyword evidence="2" id="KW-1185">Reference proteome</keyword>
<sequence length="73" mass="8273">MEQISLVVSARVFLLKLREDLLRLRCWPDHKPYLLRQPMIAFVSETVAQANISKSSANSRCEMGGAFQPILTP</sequence>
<dbReference type="AlphaFoldDB" id="A0A6A1VR40"/>
<proteinExistence type="predicted"/>
<protein>
    <submittedName>
        <fullName evidence="1">Uncharacterized protein</fullName>
    </submittedName>
</protein>
<dbReference type="Proteomes" id="UP000516437">
    <property type="component" value="Chromosome 4"/>
</dbReference>
<reference evidence="1 2" key="1">
    <citation type="journal article" date="2019" name="Plant Biotechnol. J.">
        <title>The red bayberry genome and genetic basis of sex determination.</title>
        <authorList>
            <person name="Jia H.M."/>
            <person name="Jia H.J."/>
            <person name="Cai Q.L."/>
            <person name="Wang Y."/>
            <person name="Zhao H.B."/>
            <person name="Yang W.F."/>
            <person name="Wang G.Y."/>
            <person name="Li Y.H."/>
            <person name="Zhan D.L."/>
            <person name="Shen Y.T."/>
            <person name="Niu Q.F."/>
            <person name="Chang L."/>
            <person name="Qiu J."/>
            <person name="Zhao L."/>
            <person name="Xie H.B."/>
            <person name="Fu W.Y."/>
            <person name="Jin J."/>
            <person name="Li X.W."/>
            <person name="Jiao Y."/>
            <person name="Zhou C.C."/>
            <person name="Tu T."/>
            <person name="Chai C.Y."/>
            <person name="Gao J.L."/>
            <person name="Fan L.J."/>
            <person name="van de Weg E."/>
            <person name="Wang J.Y."/>
            <person name="Gao Z.S."/>
        </authorList>
    </citation>
    <scope>NUCLEOTIDE SEQUENCE [LARGE SCALE GENOMIC DNA]</scope>
    <source>
        <tissue evidence="1">Leaves</tissue>
    </source>
</reference>
<evidence type="ECO:0000313" key="2">
    <source>
        <dbReference type="Proteomes" id="UP000516437"/>
    </source>
</evidence>
<organism evidence="1 2">
    <name type="scientific">Morella rubra</name>
    <name type="common">Chinese bayberry</name>
    <dbReference type="NCBI Taxonomy" id="262757"/>
    <lineage>
        <taxon>Eukaryota</taxon>
        <taxon>Viridiplantae</taxon>
        <taxon>Streptophyta</taxon>
        <taxon>Embryophyta</taxon>
        <taxon>Tracheophyta</taxon>
        <taxon>Spermatophyta</taxon>
        <taxon>Magnoliopsida</taxon>
        <taxon>eudicotyledons</taxon>
        <taxon>Gunneridae</taxon>
        <taxon>Pentapetalae</taxon>
        <taxon>rosids</taxon>
        <taxon>fabids</taxon>
        <taxon>Fagales</taxon>
        <taxon>Myricaceae</taxon>
        <taxon>Morella</taxon>
    </lineage>
</organism>
<comment type="caution">
    <text evidence="1">The sequence shown here is derived from an EMBL/GenBank/DDBJ whole genome shotgun (WGS) entry which is preliminary data.</text>
</comment>
<evidence type="ECO:0000313" key="1">
    <source>
        <dbReference type="EMBL" id="KAB1215253.1"/>
    </source>
</evidence>
<gene>
    <name evidence="1" type="ORF">CJ030_MR4G004192</name>
</gene>
<accession>A0A6A1VR40</accession>